<dbReference type="EMBL" id="SZYD01000001">
    <property type="protein sequence ID" value="KAD7479671.1"/>
    <property type="molecule type" value="Genomic_DNA"/>
</dbReference>
<evidence type="ECO:0000256" key="6">
    <source>
        <dbReference type="ARBA" id="ARBA00023180"/>
    </source>
</evidence>
<gene>
    <name evidence="8" type="ORF">E3N88_02807</name>
</gene>
<comment type="similarity">
    <text evidence="1">Belongs to the peptidase S10 family.</text>
</comment>
<evidence type="ECO:0000256" key="5">
    <source>
        <dbReference type="ARBA" id="ARBA00022801"/>
    </source>
</evidence>
<evidence type="ECO:0000256" key="3">
    <source>
        <dbReference type="ARBA" id="ARBA00022670"/>
    </source>
</evidence>
<dbReference type="PRINTS" id="PR00724">
    <property type="entry name" value="CRBOXYPTASEC"/>
</dbReference>
<name>A0A5N6Q6V9_9ASTR</name>
<sequence length="571" mass="63836">MVFFFDLDFDLGWLDLAKDMLTMQLAVRMSFGPKVLMIPATYRAVNSKHLVSFRLKDTNRELTATPASTLDLFVVLEVVGEADSDEALESGAAIFDGVTGGEVGSVPGIHLPGKMRNHNFAALFLTVALCIVLPHFLGGLVMATCTKDRTEHWGYVQVRPRAHMFWWHYKSPYRIHNPKKPWPIILWLQGGPGGSGTGIGNFGEMGPLDRHLNKRNFTWLRKADLLFVDNPVGTGYSFVEDKELLVTTDEESARDLTTLLIKLFNRNRTLQRSPLYIVAQSYGGKTAVTLGISALKAIKAGRLKLTLGGIALGNSWISPVDFVATWAPLLKDLSRIDNSGLKNSTRLVEKIKQQMADGQMKEATKTWGDLEQVIMETSNYVDFYNFMRDSGSKPVSMTTNELSRKTIMNTYSKNVESARVLPGLVEDLSSLMNGDIKKKLKIPKDVKWGGQSSLVFDSMSGDFMSPRINEVDELLNAGVHVTVYSGQVDLICSTKGAEAWVEKLKWKGLKTFLNMDRTPMFCGDDMETKAFTKSYKNFHFYWILKAGHFVPRDQPCVAFDMIGNITQSPVR</sequence>
<evidence type="ECO:0000313" key="9">
    <source>
        <dbReference type="Proteomes" id="UP000326396"/>
    </source>
</evidence>
<keyword evidence="6" id="KW-0325">Glycoprotein</keyword>
<evidence type="ECO:0000256" key="4">
    <source>
        <dbReference type="ARBA" id="ARBA00022729"/>
    </source>
</evidence>
<organism evidence="8 9">
    <name type="scientific">Mikania micrantha</name>
    <name type="common">bitter vine</name>
    <dbReference type="NCBI Taxonomy" id="192012"/>
    <lineage>
        <taxon>Eukaryota</taxon>
        <taxon>Viridiplantae</taxon>
        <taxon>Streptophyta</taxon>
        <taxon>Embryophyta</taxon>
        <taxon>Tracheophyta</taxon>
        <taxon>Spermatophyta</taxon>
        <taxon>Magnoliopsida</taxon>
        <taxon>eudicotyledons</taxon>
        <taxon>Gunneridae</taxon>
        <taxon>Pentapetalae</taxon>
        <taxon>asterids</taxon>
        <taxon>campanulids</taxon>
        <taxon>Asterales</taxon>
        <taxon>Asteraceae</taxon>
        <taxon>Asteroideae</taxon>
        <taxon>Heliantheae alliance</taxon>
        <taxon>Eupatorieae</taxon>
        <taxon>Mikania</taxon>
    </lineage>
</organism>
<keyword evidence="4" id="KW-0732">Signal</keyword>
<dbReference type="AlphaFoldDB" id="A0A5N6Q6V9"/>
<accession>A0A5N6Q6V9</accession>
<proteinExistence type="inferred from homology"/>
<evidence type="ECO:0000313" key="8">
    <source>
        <dbReference type="EMBL" id="KAD7479671.1"/>
    </source>
</evidence>
<comment type="caution">
    <text evidence="8">The sequence shown here is derived from an EMBL/GenBank/DDBJ whole genome shotgun (WGS) entry which is preliminary data.</text>
</comment>
<dbReference type="Gene3D" id="3.40.50.1820">
    <property type="entry name" value="alpha/beta hydrolase"/>
    <property type="match status" value="1"/>
</dbReference>
<keyword evidence="3" id="KW-0645">Protease</keyword>
<keyword evidence="5" id="KW-0378">Hydrolase</keyword>
<dbReference type="PANTHER" id="PTHR11802">
    <property type="entry name" value="SERINE PROTEASE FAMILY S10 SERINE CARBOXYPEPTIDASE"/>
    <property type="match status" value="1"/>
</dbReference>
<keyword evidence="7" id="KW-1133">Transmembrane helix</keyword>
<reference evidence="8 9" key="1">
    <citation type="submission" date="2019-05" db="EMBL/GenBank/DDBJ databases">
        <title>Mikania micrantha, genome provides insights into the molecular mechanism of rapid growth.</title>
        <authorList>
            <person name="Liu B."/>
        </authorList>
    </citation>
    <scope>NUCLEOTIDE SEQUENCE [LARGE SCALE GENOMIC DNA]</scope>
    <source>
        <strain evidence="8">NLD-2019</strain>
        <tissue evidence="8">Leaf</tissue>
    </source>
</reference>
<keyword evidence="9" id="KW-1185">Reference proteome</keyword>
<dbReference type="Pfam" id="PF00450">
    <property type="entry name" value="Peptidase_S10"/>
    <property type="match status" value="1"/>
</dbReference>
<dbReference type="SUPFAM" id="SSF53474">
    <property type="entry name" value="alpha/beta-Hydrolases"/>
    <property type="match status" value="1"/>
</dbReference>
<dbReference type="InterPro" id="IPR001563">
    <property type="entry name" value="Peptidase_S10"/>
</dbReference>
<dbReference type="PANTHER" id="PTHR11802:SF3">
    <property type="entry name" value="RETINOID-INDUCIBLE SERINE CARBOXYPEPTIDASE"/>
    <property type="match status" value="1"/>
</dbReference>
<protein>
    <recommendedName>
        <fullName evidence="10">Carboxypeptidase</fullName>
    </recommendedName>
</protein>
<dbReference type="GO" id="GO:0006508">
    <property type="term" value="P:proteolysis"/>
    <property type="evidence" value="ECO:0007669"/>
    <property type="project" value="UniProtKB-KW"/>
</dbReference>
<dbReference type="GO" id="GO:0004185">
    <property type="term" value="F:serine-type carboxypeptidase activity"/>
    <property type="evidence" value="ECO:0007669"/>
    <property type="project" value="InterPro"/>
</dbReference>
<dbReference type="Proteomes" id="UP000326396">
    <property type="component" value="Linkage Group LG1"/>
</dbReference>
<keyword evidence="2" id="KW-0121">Carboxypeptidase</keyword>
<dbReference type="InterPro" id="IPR029058">
    <property type="entry name" value="AB_hydrolase_fold"/>
</dbReference>
<keyword evidence="7" id="KW-0472">Membrane</keyword>
<dbReference type="OrthoDB" id="443318at2759"/>
<evidence type="ECO:0000256" key="7">
    <source>
        <dbReference type="SAM" id="Phobius"/>
    </source>
</evidence>
<keyword evidence="7" id="KW-0812">Transmembrane</keyword>
<dbReference type="FunFam" id="3.40.50.1820:FF:000123">
    <property type="entry name" value="Carboxypeptidase"/>
    <property type="match status" value="1"/>
</dbReference>
<evidence type="ECO:0008006" key="10">
    <source>
        <dbReference type="Google" id="ProtNLM"/>
    </source>
</evidence>
<evidence type="ECO:0000256" key="2">
    <source>
        <dbReference type="ARBA" id="ARBA00022645"/>
    </source>
</evidence>
<feature type="transmembrane region" description="Helical" evidence="7">
    <location>
        <begin position="120"/>
        <end position="142"/>
    </location>
</feature>
<evidence type="ECO:0000256" key="1">
    <source>
        <dbReference type="ARBA" id="ARBA00009431"/>
    </source>
</evidence>